<evidence type="ECO:0000256" key="1">
    <source>
        <dbReference type="ARBA" id="ARBA00004651"/>
    </source>
</evidence>
<dbReference type="CDD" id="cd06579">
    <property type="entry name" value="TM_PBP1_transp_AraH_like"/>
    <property type="match status" value="1"/>
</dbReference>
<feature type="transmembrane region" description="Helical" evidence="12">
    <location>
        <begin position="115"/>
        <end position="132"/>
    </location>
</feature>
<comment type="subcellular location">
    <subcellularLocation>
        <location evidence="1">Cell membrane</location>
        <topology evidence="1">Multi-pass membrane protein</topology>
    </subcellularLocation>
</comment>
<keyword evidence="3" id="KW-1003">Cell membrane</keyword>
<keyword evidence="7 12" id="KW-1133">Transmembrane helix</keyword>
<evidence type="ECO:0000256" key="7">
    <source>
        <dbReference type="ARBA" id="ARBA00022989"/>
    </source>
</evidence>
<dbReference type="Proteomes" id="UP001232755">
    <property type="component" value="Unassembled WGS sequence"/>
</dbReference>
<feature type="transmembrane region" description="Helical" evidence="12">
    <location>
        <begin position="211"/>
        <end position="227"/>
    </location>
</feature>
<feature type="transmembrane region" description="Helical" evidence="12">
    <location>
        <begin position="138"/>
        <end position="160"/>
    </location>
</feature>
<dbReference type="InterPro" id="IPR001851">
    <property type="entry name" value="ABC_transp_permease"/>
</dbReference>
<evidence type="ECO:0000256" key="10">
    <source>
        <dbReference type="ARBA" id="ARBA00035686"/>
    </source>
</evidence>
<feature type="transmembrane region" description="Helical" evidence="12">
    <location>
        <begin position="248"/>
        <end position="266"/>
    </location>
</feature>
<evidence type="ECO:0000256" key="3">
    <source>
        <dbReference type="ARBA" id="ARBA00022475"/>
    </source>
</evidence>
<evidence type="ECO:0000256" key="2">
    <source>
        <dbReference type="ARBA" id="ARBA00022448"/>
    </source>
</evidence>
<evidence type="ECO:0000313" key="14">
    <source>
        <dbReference type="Proteomes" id="UP001232755"/>
    </source>
</evidence>
<comment type="function">
    <text evidence="9">Part of the binding-protein-dependent transport system for D-xylose. Probably responsible for the translocation of the substrate across the membrane.</text>
</comment>
<keyword evidence="5" id="KW-0762">Sugar transport</keyword>
<evidence type="ECO:0000256" key="6">
    <source>
        <dbReference type="ARBA" id="ARBA00022692"/>
    </source>
</evidence>
<name>A0ABU0QXC6_9ACTN</name>
<feature type="region of interest" description="Disordered" evidence="11">
    <location>
        <begin position="1"/>
        <end position="34"/>
    </location>
</feature>
<evidence type="ECO:0000256" key="12">
    <source>
        <dbReference type="SAM" id="Phobius"/>
    </source>
</evidence>
<feature type="transmembrane region" description="Helical" evidence="12">
    <location>
        <begin position="406"/>
        <end position="424"/>
    </location>
</feature>
<sequence>MAVTGGGPHRGGGPAAPGGDAGPPVAPGRAPRARGWSGTLRDYAVELRGSVRDGERGPLLVIAGLIVIWGLFQALDDNFLSPRNLSNLSVDIVGTGLVAVGIVFVLLIREIDLSVGSVSGLAGAVFAVLNVNHGMPEWLAVVVAIAAGVAVGAFHGFFFAWLGVPAFVVTLAGLLIWNGLTLYLLGASGTINIDEEGLVASLTSRHFGDDFAAYAVAALGTAGYFLAAHRKRARHRAAGMPYRPPVEIWVRTGVLAVLAFTAAYTLNRFQGLPLALLIFLVVLVVSDYVLRRTRYGRRVYALGGGVEAARRAGISVMRVRVAMFMVSGTLAAIGGLFVASGLTSASPTTARAAGSGMLLINAIAAAVIGGTSLFGGRGSPWSVLLGVLVIQSVASGMGLLGVEDAVQFMITGGVLLAAVAADALSRRAQARSGRP</sequence>
<feature type="transmembrane region" description="Helical" evidence="12">
    <location>
        <begin position="352"/>
        <end position="374"/>
    </location>
</feature>
<keyword evidence="6 12" id="KW-0812">Transmembrane</keyword>
<dbReference type="PANTHER" id="PTHR32196">
    <property type="entry name" value="ABC TRANSPORTER PERMEASE PROTEIN YPHD-RELATED-RELATED"/>
    <property type="match status" value="1"/>
</dbReference>
<evidence type="ECO:0000313" key="13">
    <source>
        <dbReference type="EMBL" id="MDQ0752061.1"/>
    </source>
</evidence>
<feature type="transmembrane region" description="Helical" evidence="12">
    <location>
        <begin position="381"/>
        <end position="400"/>
    </location>
</feature>
<feature type="compositionally biased region" description="Gly residues" evidence="11">
    <location>
        <begin position="1"/>
        <end position="21"/>
    </location>
</feature>
<keyword evidence="14" id="KW-1185">Reference proteome</keyword>
<dbReference type="PANTHER" id="PTHR32196:SF32">
    <property type="entry name" value="XYLOSE TRANSPORT SYSTEM PERMEASE PROTEIN XYLH"/>
    <property type="match status" value="1"/>
</dbReference>
<protein>
    <recommendedName>
        <fullName evidence="10">Xylose transport system permease protein XylH</fullName>
    </recommendedName>
</protein>
<keyword evidence="4" id="KW-0997">Cell inner membrane</keyword>
<keyword evidence="8 12" id="KW-0472">Membrane</keyword>
<evidence type="ECO:0000256" key="9">
    <source>
        <dbReference type="ARBA" id="ARBA00035611"/>
    </source>
</evidence>
<feature type="transmembrane region" description="Helical" evidence="12">
    <location>
        <begin position="57"/>
        <end position="75"/>
    </location>
</feature>
<accession>A0ABU0QXC6</accession>
<feature type="transmembrane region" description="Helical" evidence="12">
    <location>
        <begin position="87"/>
        <end position="108"/>
    </location>
</feature>
<evidence type="ECO:0000256" key="5">
    <source>
        <dbReference type="ARBA" id="ARBA00022597"/>
    </source>
</evidence>
<evidence type="ECO:0000256" key="8">
    <source>
        <dbReference type="ARBA" id="ARBA00023136"/>
    </source>
</evidence>
<organism evidence="13 14">
    <name type="scientific">Streptomyces africanus</name>
    <dbReference type="NCBI Taxonomy" id="231024"/>
    <lineage>
        <taxon>Bacteria</taxon>
        <taxon>Bacillati</taxon>
        <taxon>Actinomycetota</taxon>
        <taxon>Actinomycetes</taxon>
        <taxon>Kitasatosporales</taxon>
        <taxon>Streptomycetaceae</taxon>
        <taxon>Streptomyces</taxon>
    </lineage>
</organism>
<reference evidence="13 14" key="1">
    <citation type="submission" date="2023-07" db="EMBL/GenBank/DDBJ databases">
        <title>Comparative genomics of wheat-associated soil bacteria to identify genetic determinants of phenazine resistance.</title>
        <authorList>
            <person name="Mouncey N."/>
        </authorList>
    </citation>
    <scope>NUCLEOTIDE SEQUENCE [LARGE SCALE GENOMIC DNA]</scope>
    <source>
        <strain evidence="13 14">B3I12</strain>
    </source>
</reference>
<dbReference type="EMBL" id="JAUSYP010000001">
    <property type="protein sequence ID" value="MDQ0752061.1"/>
    <property type="molecule type" value="Genomic_DNA"/>
</dbReference>
<evidence type="ECO:0000256" key="4">
    <source>
        <dbReference type="ARBA" id="ARBA00022519"/>
    </source>
</evidence>
<feature type="transmembrane region" description="Helical" evidence="12">
    <location>
        <begin position="321"/>
        <end position="340"/>
    </location>
</feature>
<evidence type="ECO:0000256" key="11">
    <source>
        <dbReference type="SAM" id="MobiDB-lite"/>
    </source>
</evidence>
<gene>
    <name evidence="13" type="ORF">QF034_006292</name>
</gene>
<keyword evidence="2" id="KW-0813">Transport</keyword>
<feature type="transmembrane region" description="Helical" evidence="12">
    <location>
        <begin position="167"/>
        <end position="191"/>
    </location>
</feature>
<dbReference type="Pfam" id="PF02653">
    <property type="entry name" value="BPD_transp_2"/>
    <property type="match status" value="1"/>
</dbReference>
<comment type="caution">
    <text evidence="13">The sequence shown here is derived from an EMBL/GenBank/DDBJ whole genome shotgun (WGS) entry which is preliminary data.</text>
</comment>
<dbReference type="RefSeq" id="WP_307178111.1">
    <property type="nucleotide sequence ID" value="NZ_JAUSYP010000001.1"/>
</dbReference>
<feature type="transmembrane region" description="Helical" evidence="12">
    <location>
        <begin position="272"/>
        <end position="290"/>
    </location>
</feature>
<proteinExistence type="predicted"/>